<evidence type="ECO:0000313" key="1">
    <source>
        <dbReference type="EMBL" id="JAE21663.1"/>
    </source>
</evidence>
<reference evidence="1" key="1">
    <citation type="submission" date="2014-09" db="EMBL/GenBank/DDBJ databases">
        <authorList>
            <person name="Magalhaes I.L.F."/>
            <person name="Oliveira U."/>
            <person name="Santos F.R."/>
            <person name="Vidigal T.H.D.A."/>
            <person name="Brescovit A.D."/>
            <person name="Santos A.J."/>
        </authorList>
    </citation>
    <scope>NUCLEOTIDE SEQUENCE</scope>
    <source>
        <tissue evidence="1">Shoot tissue taken approximately 20 cm above the soil surface</tissue>
    </source>
</reference>
<protein>
    <submittedName>
        <fullName evidence="1">Uncharacterized protein</fullName>
    </submittedName>
</protein>
<proteinExistence type="predicted"/>
<name>A0A0A9GLX9_ARUDO</name>
<organism evidence="1">
    <name type="scientific">Arundo donax</name>
    <name type="common">Giant reed</name>
    <name type="synonym">Donax arundinaceus</name>
    <dbReference type="NCBI Taxonomy" id="35708"/>
    <lineage>
        <taxon>Eukaryota</taxon>
        <taxon>Viridiplantae</taxon>
        <taxon>Streptophyta</taxon>
        <taxon>Embryophyta</taxon>
        <taxon>Tracheophyta</taxon>
        <taxon>Spermatophyta</taxon>
        <taxon>Magnoliopsida</taxon>
        <taxon>Liliopsida</taxon>
        <taxon>Poales</taxon>
        <taxon>Poaceae</taxon>
        <taxon>PACMAD clade</taxon>
        <taxon>Arundinoideae</taxon>
        <taxon>Arundineae</taxon>
        <taxon>Arundo</taxon>
    </lineage>
</organism>
<accession>A0A0A9GLX9</accession>
<dbReference type="EMBL" id="GBRH01176233">
    <property type="protein sequence ID" value="JAE21663.1"/>
    <property type="molecule type" value="Transcribed_RNA"/>
</dbReference>
<reference evidence="1" key="2">
    <citation type="journal article" date="2015" name="Data Brief">
        <title>Shoot transcriptome of the giant reed, Arundo donax.</title>
        <authorList>
            <person name="Barrero R.A."/>
            <person name="Guerrero F.D."/>
            <person name="Moolhuijzen P."/>
            <person name="Goolsby J.A."/>
            <person name="Tidwell J."/>
            <person name="Bellgard S.E."/>
            <person name="Bellgard M.I."/>
        </authorList>
    </citation>
    <scope>NUCLEOTIDE SEQUENCE</scope>
    <source>
        <tissue evidence="1">Shoot tissue taken approximately 20 cm above the soil surface</tissue>
    </source>
</reference>
<sequence length="99" mass="11229">MMVHAGFGMLDTLNNPHEFIYQNLQMLPLGRAVMHLPALLQFSKQITKSCVAHSMLMELCLSLAAQTPSQGCGVLARVLLRNMTNRIMKWIFYLGMKMM</sequence>
<dbReference type="AlphaFoldDB" id="A0A0A9GLX9"/>